<name>A0A1Z4LL87_9CYAN</name>
<proteinExistence type="predicted"/>
<evidence type="ECO:0000313" key="2">
    <source>
        <dbReference type="Proteomes" id="UP000218418"/>
    </source>
</evidence>
<accession>A0A1Z4LL87</accession>
<dbReference type="EMBL" id="AP018227">
    <property type="protein sequence ID" value="BAY82002.1"/>
    <property type="molecule type" value="Genomic_DNA"/>
</dbReference>
<organism evidence="1 2">
    <name type="scientific">Calothrix parasitica NIES-267</name>
    <dbReference type="NCBI Taxonomy" id="1973488"/>
    <lineage>
        <taxon>Bacteria</taxon>
        <taxon>Bacillati</taxon>
        <taxon>Cyanobacteriota</taxon>
        <taxon>Cyanophyceae</taxon>
        <taxon>Nostocales</taxon>
        <taxon>Calotrichaceae</taxon>
        <taxon>Calothrix</taxon>
    </lineage>
</organism>
<evidence type="ECO:0000313" key="1">
    <source>
        <dbReference type="EMBL" id="BAY82002.1"/>
    </source>
</evidence>
<dbReference type="PANTHER" id="PTHR43000">
    <property type="entry name" value="DTDP-D-GLUCOSE 4,6-DEHYDRATASE-RELATED"/>
    <property type="match status" value="1"/>
</dbReference>
<dbReference type="Gene3D" id="3.40.50.720">
    <property type="entry name" value="NAD(P)-binding Rossmann-like Domain"/>
    <property type="match status" value="1"/>
</dbReference>
<dbReference type="SUPFAM" id="SSF51735">
    <property type="entry name" value="NAD(P)-binding Rossmann-fold domains"/>
    <property type="match status" value="1"/>
</dbReference>
<dbReference type="AlphaFoldDB" id="A0A1Z4LL87"/>
<dbReference type="Proteomes" id="UP000218418">
    <property type="component" value="Chromosome"/>
</dbReference>
<reference evidence="1 2" key="1">
    <citation type="submission" date="2017-06" db="EMBL/GenBank/DDBJ databases">
        <title>Genome sequencing of cyanobaciteial culture collection at National Institute for Environmental Studies (NIES).</title>
        <authorList>
            <person name="Hirose Y."/>
            <person name="Shimura Y."/>
            <person name="Fujisawa T."/>
            <person name="Nakamura Y."/>
            <person name="Kawachi M."/>
        </authorList>
    </citation>
    <scope>NUCLEOTIDE SEQUENCE [LARGE SCALE GENOMIC DNA]</scope>
    <source>
        <strain evidence="1 2">NIES-267</strain>
    </source>
</reference>
<sequence length="339" mass="38523">MKILIIGGTNFIGPSVVHQLVIMGHDVTVFHRGKTKADLPENVHHIFGERSQIRDYKSEFENLSPDVVVDMICYTESEARMLMDVFKGITQRVVAISSMDVYRAYSILLGKESGVEEVPLTEDSALRSSLYPFKDLPIRLCGKPADYDKILVEKVVMSSELPGTIIRLPMVYGENDPLNRISPYLKRMDDSRDAIIFLDMIAKWKASYGYVENIGYAIALAVTNEKAAGRIYHVAEPETLSEGERVSKIGELAGWKGKVVSLPKEKFPEDWNLPLNSEQNWFLDSTRIRKELGYSEIVPIEEALKRTIDWERHHLSTEMQQLVAPFLLDYATEDAILKR</sequence>
<gene>
    <name evidence="1" type="ORF">NIES267_14800</name>
</gene>
<keyword evidence="2" id="KW-1185">Reference proteome</keyword>
<dbReference type="OrthoDB" id="9809586at2"/>
<dbReference type="InterPro" id="IPR036291">
    <property type="entry name" value="NAD(P)-bd_dom_sf"/>
</dbReference>
<protein>
    <submittedName>
        <fullName evidence="1">Putative NAD-dependent epimerase/dehydratase</fullName>
    </submittedName>
</protein>